<comment type="caution">
    <text evidence="9">The sequence shown here is derived from an EMBL/GenBank/DDBJ whole genome shotgun (WGS) entry which is preliminary data.</text>
</comment>
<dbReference type="AlphaFoldDB" id="A0A437LMC8"/>
<keyword evidence="3" id="KW-0201">Cytochrome c-type biogenesis</keyword>
<dbReference type="EMBL" id="SACM01000002">
    <property type="protein sequence ID" value="RVT86493.1"/>
    <property type="molecule type" value="Genomic_DNA"/>
</dbReference>
<evidence type="ECO:0000256" key="7">
    <source>
        <dbReference type="SAM" id="Phobius"/>
    </source>
</evidence>
<protein>
    <submittedName>
        <fullName evidence="9">Cytochrome c biogenesis protein ResB</fullName>
    </submittedName>
</protein>
<dbReference type="Pfam" id="PF05140">
    <property type="entry name" value="ResB"/>
    <property type="match status" value="1"/>
</dbReference>
<feature type="domain" description="ResB-like" evidence="8">
    <location>
        <begin position="1"/>
        <end position="649"/>
    </location>
</feature>
<feature type="transmembrane region" description="Helical" evidence="7">
    <location>
        <begin position="148"/>
        <end position="166"/>
    </location>
</feature>
<name>A0A437LMC8_9BURK</name>
<comment type="subcellular location">
    <subcellularLocation>
        <location evidence="1">Membrane</location>
        <topology evidence="1">Multi-pass membrane protein</topology>
    </subcellularLocation>
</comment>
<organism evidence="9 10">
    <name type="scientific">Inhella crocodyli</name>
    <dbReference type="NCBI Taxonomy" id="2499851"/>
    <lineage>
        <taxon>Bacteria</taxon>
        <taxon>Pseudomonadati</taxon>
        <taxon>Pseudomonadota</taxon>
        <taxon>Betaproteobacteria</taxon>
        <taxon>Burkholderiales</taxon>
        <taxon>Sphaerotilaceae</taxon>
        <taxon>Inhella</taxon>
    </lineage>
</organism>
<dbReference type="InterPro" id="IPR023494">
    <property type="entry name" value="Cyt_c_bgen_Ccs1/CcsB/ResB"/>
</dbReference>
<accession>A0A437LMC8</accession>
<evidence type="ECO:0000313" key="10">
    <source>
        <dbReference type="Proteomes" id="UP000288587"/>
    </source>
</evidence>
<evidence type="ECO:0000256" key="2">
    <source>
        <dbReference type="ARBA" id="ARBA00022692"/>
    </source>
</evidence>
<dbReference type="PANTHER" id="PTHR31566">
    <property type="entry name" value="CYTOCHROME C BIOGENESIS PROTEIN CCS1, CHLOROPLASTIC"/>
    <property type="match status" value="1"/>
</dbReference>
<evidence type="ECO:0000256" key="5">
    <source>
        <dbReference type="ARBA" id="ARBA00023136"/>
    </source>
</evidence>
<evidence type="ECO:0000256" key="6">
    <source>
        <dbReference type="SAM" id="MobiDB-lite"/>
    </source>
</evidence>
<reference evidence="9 10" key="1">
    <citation type="submission" date="2019-01" db="EMBL/GenBank/DDBJ databases">
        <authorList>
            <person name="Chen W.-M."/>
        </authorList>
    </citation>
    <scope>NUCLEOTIDE SEQUENCE [LARGE SCALE GENOMIC DNA]</scope>
    <source>
        <strain evidence="9 10">CCP-18</strain>
    </source>
</reference>
<proteinExistence type="predicted"/>
<evidence type="ECO:0000313" key="9">
    <source>
        <dbReference type="EMBL" id="RVT86493.1"/>
    </source>
</evidence>
<evidence type="ECO:0000256" key="4">
    <source>
        <dbReference type="ARBA" id="ARBA00022989"/>
    </source>
</evidence>
<evidence type="ECO:0000256" key="3">
    <source>
        <dbReference type="ARBA" id="ARBA00022748"/>
    </source>
</evidence>
<gene>
    <name evidence="9" type="ORF">EOD73_09750</name>
</gene>
<keyword evidence="4 7" id="KW-1133">Transmembrane helix</keyword>
<dbReference type="InterPro" id="IPR007816">
    <property type="entry name" value="ResB-like_domain"/>
</dbReference>
<dbReference type="GO" id="GO:0017004">
    <property type="term" value="P:cytochrome complex assembly"/>
    <property type="evidence" value="ECO:0007669"/>
    <property type="project" value="UniProtKB-KW"/>
</dbReference>
<keyword evidence="5 7" id="KW-0472">Membrane</keyword>
<dbReference type="PANTHER" id="PTHR31566:SF0">
    <property type="entry name" value="CYTOCHROME C BIOGENESIS PROTEIN CCS1, CHLOROPLASTIC"/>
    <property type="match status" value="1"/>
</dbReference>
<feature type="transmembrane region" description="Helical" evidence="7">
    <location>
        <begin position="596"/>
        <end position="614"/>
    </location>
</feature>
<evidence type="ECO:0000256" key="1">
    <source>
        <dbReference type="ARBA" id="ARBA00004141"/>
    </source>
</evidence>
<dbReference type="OrthoDB" id="9770923at2"/>
<sequence length="660" mass="71455">MRFAISLLALICIASVIGTVVQQRQPLNNYINQFGPFWADLFGQLDLFTVYSAPWFLLILAFLVVSTSLCVARNTPKILRDLRDAKLHLRPASLQAYPHKAQADWAHAPADTQAAVLARLQAEGWSPKLDARADGTLIAARKGGAHKLGYIAAHGAIVLICLGGLLDGDLVVRALAAVQGKTLYTGTGNTVKNVEPHRLDERNPSYRANLFVPEGERVGVALLNMPGGVLLQQLPFELELKRFIVEYYDTGMPKLFASEVVLRDAQGEHPARIEVNKPFIHDGVAIYQSSFEDGGSPVQVKLEPWVGRTATVLDGRVGQNLPLPGTGYTLEPADLRVINVEDLGQASAAGAASSPPKSFGQHLGSGAKAPGDKTLRNIGPSLTYRLRDGAGQAIEFQNYMVPAELDGTRVFLAGVRETAQAEFRYLRLPADENDSLAGWLRLRRALNDPDLRQRAAAAVAAEASPRDDLRPQLQATAELVLAVFAGAQPVGDAKGGLAALGAHVEQRVPAAERESMANVLLRLLNGGLLHLDQLARAQDGVAIPPASEARQRFMAQAVLSLSDSAFYPVPWMVTLEGFEKRHASVFQVARAPGQKLVYLGAVFLMIGVFAMLYVRERRLWLWLAPSATGTQLTLALSSSRPGSELDSEFARLQTHVMQAP</sequence>
<keyword evidence="2 7" id="KW-0812">Transmembrane</keyword>
<evidence type="ECO:0000259" key="8">
    <source>
        <dbReference type="Pfam" id="PF05140"/>
    </source>
</evidence>
<dbReference type="GO" id="GO:0016020">
    <property type="term" value="C:membrane"/>
    <property type="evidence" value="ECO:0007669"/>
    <property type="project" value="UniProtKB-SubCell"/>
</dbReference>
<feature type="region of interest" description="Disordered" evidence="6">
    <location>
        <begin position="348"/>
        <end position="374"/>
    </location>
</feature>
<feature type="transmembrane region" description="Helical" evidence="7">
    <location>
        <begin position="53"/>
        <end position="72"/>
    </location>
</feature>
<dbReference type="Proteomes" id="UP000288587">
    <property type="component" value="Unassembled WGS sequence"/>
</dbReference>
<keyword evidence="10" id="KW-1185">Reference proteome</keyword>